<protein>
    <submittedName>
        <fullName evidence="1">Uncharacterized protein</fullName>
    </submittedName>
</protein>
<organism evidence="1 2">
    <name type="scientific">Dolichospermum heterosporum TAC447</name>
    <dbReference type="NCBI Taxonomy" id="747523"/>
    <lineage>
        <taxon>Bacteria</taxon>
        <taxon>Bacillati</taxon>
        <taxon>Cyanobacteriota</taxon>
        <taxon>Cyanophyceae</taxon>
        <taxon>Nostocales</taxon>
        <taxon>Aphanizomenonaceae</taxon>
        <taxon>Dolichospermum</taxon>
        <taxon>Dolichospermum heterosporum</taxon>
    </lineage>
</organism>
<evidence type="ECO:0000313" key="1">
    <source>
        <dbReference type="EMBL" id="UUO13286.1"/>
    </source>
</evidence>
<reference evidence="1" key="1">
    <citation type="submission" date="2022-06" db="EMBL/GenBank/DDBJ databases">
        <title>Nostosin G and Spiroidesin B from the Cyanobacterium Dolichospermum sp. NIES-1697.</title>
        <authorList>
            <person name="Phan C.-S."/>
            <person name="Mehjabin J.J."/>
            <person name="Anas A.R.J."/>
            <person name="Hayasaka M."/>
            <person name="Onoki R."/>
            <person name="Wang J."/>
            <person name="Umezawa T."/>
            <person name="Washio K."/>
            <person name="Morikawa M."/>
            <person name="Okino T."/>
        </authorList>
    </citation>
    <scope>NUCLEOTIDE SEQUENCE</scope>
    <source>
        <strain evidence="1">NIES-1697</strain>
    </source>
</reference>
<proteinExistence type="predicted"/>
<dbReference type="RefSeq" id="WP_257120318.1">
    <property type="nucleotide sequence ID" value="NZ_CP099464.1"/>
</dbReference>
<dbReference type="EMBL" id="CP099464">
    <property type="protein sequence ID" value="UUO13286.1"/>
    <property type="molecule type" value="Genomic_DNA"/>
</dbReference>
<dbReference type="Proteomes" id="UP001057561">
    <property type="component" value="Chromosome"/>
</dbReference>
<evidence type="ECO:0000313" key="2">
    <source>
        <dbReference type="Proteomes" id="UP001057561"/>
    </source>
</evidence>
<accession>A0ABY5LMU4</accession>
<gene>
    <name evidence="1" type="ORF">NG743_14370</name>
</gene>
<name>A0ABY5LMU4_9CYAN</name>
<sequence length="206" mass="21747">MTNICIEVKLIFVNKELNAMTLKIKSITSLKVQGLILTILLSTLIPETVQAQIIPPIKLPTTTVPKPTIKFQVPKPTIETPLTPLVFQGPKPTIETRLTPSVFQVPANFVVSPAVNTTSSFVSGIKEGSNSPQIQTRTVTGTGSESIAIPVATTTSGTVSTINVVLPSKNSVSSGDVNFNVDTTPISTVGSVINSVNLSFPVPVLD</sequence>
<keyword evidence="2" id="KW-1185">Reference proteome</keyword>